<proteinExistence type="predicted"/>
<dbReference type="RefSeq" id="WP_310919971.1">
    <property type="nucleotide sequence ID" value="NZ_JAMQON010000003.1"/>
</dbReference>
<keyword evidence="2" id="KW-1185">Reference proteome</keyword>
<gene>
    <name evidence="1" type="ORF">NDI56_12940</name>
</gene>
<name>A0ABU2FDH2_9EURY</name>
<accession>A0ABU2FDH2</accession>
<evidence type="ECO:0000313" key="1">
    <source>
        <dbReference type="EMBL" id="MDS0260303.1"/>
    </source>
</evidence>
<evidence type="ECO:0000313" key="2">
    <source>
        <dbReference type="Proteomes" id="UP001259659"/>
    </source>
</evidence>
<dbReference type="EMBL" id="JAMQON010000003">
    <property type="protein sequence ID" value="MDS0260303.1"/>
    <property type="molecule type" value="Genomic_DNA"/>
</dbReference>
<dbReference type="Proteomes" id="UP001259659">
    <property type="component" value="Unassembled WGS sequence"/>
</dbReference>
<evidence type="ECO:0008006" key="3">
    <source>
        <dbReference type="Google" id="ProtNLM"/>
    </source>
</evidence>
<reference evidence="1 2" key="1">
    <citation type="submission" date="2022-06" db="EMBL/GenBank/DDBJ databases">
        <title>Haloarcula sp. a new haloarchaeum isolate from saline soil.</title>
        <authorList>
            <person name="Strakova D."/>
            <person name="Galisteo C."/>
            <person name="Sanchez-Porro C."/>
            <person name="Ventosa A."/>
        </authorList>
    </citation>
    <scope>NUCLEOTIDE SEQUENCE [LARGE SCALE GENOMIC DNA]</scope>
    <source>
        <strain evidence="1 2">S1CR25-12</strain>
    </source>
</reference>
<protein>
    <recommendedName>
        <fullName evidence="3">Adhesin domain-containing protein</fullName>
    </recommendedName>
</protein>
<sequence length="325" mass="35026">MQRDYRLAMYALGVSAVVLAASGAAVIAGAGLPADAEPDTANETNGTQIEADQRQFNVTVSGTGDGEYTLQQADRTCSGVLRLDSPERNRTSHQVGNVTVTLVSHHDGAAFDEVGRQRFAELVVDETGTRAGLGAYDRLEVQVNQYYESTARDEPLDIAGIHVRPADDCLPSVRGTVDLANETVDVRTARADIDEVSLNYTDDIGVLDQADRALIERLVAADGQTSYNVRAHLDATELRATVTEATADGRVDVELQRPDGNGSSVMLTVDRDAETVVHSWVEIQIDEENIRTAGEFEARNASEHPDSVALDLDESAVTVVNETEE</sequence>
<organism evidence="1 2">
    <name type="scientific">Haloarcula saliterrae</name>
    <dbReference type="NCBI Taxonomy" id="2950534"/>
    <lineage>
        <taxon>Archaea</taxon>
        <taxon>Methanobacteriati</taxon>
        <taxon>Methanobacteriota</taxon>
        <taxon>Stenosarchaea group</taxon>
        <taxon>Halobacteria</taxon>
        <taxon>Halobacteriales</taxon>
        <taxon>Haloarculaceae</taxon>
        <taxon>Haloarcula</taxon>
    </lineage>
</organism>
<comment type="caution">
    <text evidence="1">The sequence shown here is derived from an EMBL/GenBank/DDBJ whole genome shotgun (WGS) entry which is preliminary data.</text>
</comment>